<dbReference type="Pfam" id="PF05947">
    <property type="entry name" value="T6SS_TssF"/>
    <property type="match status" value="1"/>
</dbReference>
<dbReference type="Proteomes" id="UP000198862">
    <property type="component" value="Unassembled WGS sequence"/>
</dbReference>
<dbReference type="AlphaFoldDB" id="A0A1I1NEH1"/>
<evidence type="ECO:0000313" key="2">
    <source>
        <dbReference type="Proteomes" id="UP000198862"/>
    </source>
</evidence>
<sequence length="567" mass="64660">MHQYFDAQMRLLTQAGKQFAKSYPEHAGMLNLDSLKDRDPHIERLLEGVAYLTAHVQQRLDNAIPEVAQQILRQLCPLLLNYYPSTSVLQFTPKVAMQSSQEISKGMQVSNEKLHGKNMCHFQTTQNIKVNPFSVSHVTYKDTQQGAQVRVGLKWVCSGEKHAYDLSNLSFYLCGDTPLTSTLFHLLTNTNQAIELEFKAPQTELIKVLPVNSCQGLYHDENGAILPNAKQSHPSYAMLLDYFNAKDRFCFVNVTGMQNITFDENCDGFELVFKSNIKLPLGNQLSAQNMLINCVPAVNLFSHSAEPINLDNKQSEYLVIADNDHQESIYTYSVESVQGRDTSTNDMIEFTSRYTSVFDDEKYQYTLSMKDIGTAVPVHYLQVSQDIIKQTLSVDINAFNAGLPRHLIQEHELVKAGRDMPKVVSVSNVTRPSNFYKNPEQSKQWQLISLLNLKFSQLTQTNELKRILNLFDWSERSENRHRIESIQSITTKPISLIKRGIFIKGIELTLNIDEKKFVCSSDVYHFCNMLHHFFLMYAPINESVQTKVVCVPSYNELIWQVAAGTTR</sequence>
<accession>A0A1I1NEH1</accession>
<dbReference type="PIRSF" id="PIRSF028304">
    <property type="entry name" value="UCP028304"/>
    <property type="match status" value="1"/>
</dbReference>
<dbReference type="EMBL" id="FOLO01000025">
    <property type="protein sequence ID" value="SFC95796.1"/>
    <property type="molecule type" value="Genomic_DNA"/>
</dbReference>
<dbReference type="PANTHER" id="PTHR35370:SF1">
    <property type="entry name" value="TYPE VI SECRETION SYSTEM COMPONENT TSSF1"/>
    <property type="match status" value="1"/>
</dbReference>
<gene>
    <name evidence="1" type="ORF">SAMN02745724_03036</name>
</gene>
<dbReference type="NCBIfam" id="TIGR03359">
    <property type="entry name" value="VI_chp_6"/>
    <property type="match status" value="1"/>
</dbReference>
<proteinExistence type="predicted"/>
<reference evidence="1 2" key="1">
    <citation type="submission" date="2016-10" db="EMBL/GenBank/DDBJ databases">
        <authorList>
            <person name="de Groot N.N."/>
        </authorList>
    </citation>
    <scope>NUCLEOTIDE SEQUENCE [LARGE SCALE GENOMIC DNA]</scope>
    <source>
        <strain evidence="1 2">DSM 6059</strain>
    </source>
</reference>
<dbReference type="OrthoDB" id="9763676at2"/>
<dbReference type="STRING" id="1123010.SAMN02745724_03036"/>
<keyword evidence="2" id="KW-1185">Reference proteome</keyword>
<dbReference type="PANTHER" id="PTHR35370">
    <property type="entry name" value="CYTOPLASMIC PROTEIN-RELATED-RELATED"/>
    <property type="match status" value="1"/>
</dbReference>
<organism evidence="1 2">
    <name type="scientific">Pseudoalteromonas denitrificans DSM 6059</name>
    <dbReference type="NCBI Taxonomy" id="1123010"/>
    <lineage>
        <taxon>Bacteria</taxon>
        <taxon>Pseudomonadati</taxon>
        <taxon>Pseudomonadota</taxon>
        <taxon>Gammaproteobacteria</taxon>
        <taxon>Alteromonadales</taxon>
        <taxon>Pseudoalteromonadaceae</taxon>
        <taxon>Pseudoalteromonas</taxon>
    </lineage>
</organism>
<dbReference type="InterPro" id="IPR010272">
    <property type="entry name" value="T6SS_TssF"/>
</dbReference>
<dbReference type="RefSeq" id="WP_091985869.1">
    <property type="nucleotide sequence ID" value="NZ_FOLO01000025.1"/>
</dbReference>
<name>A0A1I1NEH1_9GAMM</name>
<evidence type="ECO:0000313" key="1">
    <source>
        <dbReference type="EMBL" id="SFC95796.1"/>
    </source>
</evidence>
<protein>
    <submittedName>
        <fullName evidence="1">Type VI secretion system protein ImpG</fullName>
    </submittedName>
</protein>